<keyword evidence="2" id="KW-0614">Plasmid</keyword>
<accession>A0ABY8R9I7</accession>
<dbReference type="EMBL" id="CP124686">
    <property type="protein sequence ID" value="WGX77412.1"/>
    <property type="molecule type" value="Genomic_DNA"/>
</dbReference>
<feature type="coiled-coil region" evidence="1">
    <location>
        <begin position="12"/>
        <end position="39"/>
    </location>
</feature>
<proteinExistence type="predicted"/>
<keyword evidence="1" id="KW-0175">Coiled coil</keyword>
<dbReference type="Proteomes" id="UP001239169">
    <property type="component" value="Plasmid unnamed1"/>
</dbReference>
<protein>
    <recommendedName>
        <fullName evidence="4">RNA polymerase subunit sigma-70</fullName>
    </recommendedName>
</protein>
<dbReference type="Gene3D" id="1.20.140.160">
    <property type="match status" value="1"/>
</dbReference>
<reference evidence="2 3" key="1">
    <citation type="submission" date="2023-04" db="EMBL/GenBank/DDBJ databases">
        <title>Bacteria Genome Submission.</title>
        <authorList>
            <person name="Isaac P."/>
        </authorList>
    </citation>
    <scope>NUCLEOTIDE SEQUENCE [LARGE SCALE GENOMIC DNA]</scope>
    <source>
        <strain evidence="2 3">SampleS7P1</strain>
        <plasmid evidence="2 3">unnamed1</plasmid>
    </source>
</reference>
<organism evidence="2 3">
    <name type="scientific">Paraclostridium bifermentans</name>
    <name type="common">Clostridium bifermentans</name>
    <dbReference type="NCBI Taxonomy" id="1490"/>
    <lineage>
        <taxon>Bacteria</taxon>
        <taxon>Bacillati</taxon>
        <taxon>Bacillota</taxon>
        <taxon>Clostridia</taxon>
        <taxon>Peptostreptococcales</taxon>
        <taxon>Peptostreptococcaceae</taxon>
        <taxon>Paraclostridium</taxon>
    </lineage>
</organism>
<keyword evidence="3" id="KW-1185">Reference proteome</keyword>
<name>A0ABY8R9I7_PARBF</name>
<evidence type="ECO:0008006" key="4">
    <source>
        <dbReference type="Google" id="ProtNLM"/>
    </source>
</evidence>
<geneLocation type="plasmid" evidence="2 3">
    <name>unnamed1</name>
</geneLocation>
<dbReference type="InterPro" id="IPR013324">
    <property type="entry name" value="RNA_pol_sigma_r3/r4-like"/>
</dbReference>
<evidence type="ECO:0000313" key="3">
    <source>
        <dbReference type="Proteomes" id="UP001239169"/>
    </source>
</evidence>
<gene>
    <name evidence="2" type="ORF">QJS64_19285</name>
</gene>
<evidence type="ECO:0000256" key="1">
    <source>
        <dbReference type="SAM" id="Coils"/>
    </source>
</evidence>
<sequence length="149" mass="17392">MQDTVKTELTEIRNTLISIKEWEKELKLIENKVNAFTDINYENLGFKSGGKTFTLDDLLEKDEARINVLKSNIFYAKYKLNDLEIYLSPLDEDESMIIKEKYIENLKLKSPSFEFIAQRTQFSKTSVKRIYDRAIAKLAKIASERINIA</sequence>
<evidence type="ECO:0000313" key="2">
    <source>
        <dbReference type="EMBL" id="WGX77412.1"/>
    </source>
</evidence>
<dbReference type="SUPFAM" id="SSF88659">
    <property type="entry name" value="Sigma3 and sigma4 domains of RNA polymerase sigma factors"/>
    <property type="match status" value="1"/>
</dbReference>